<dbReference type="PROSITE" id="PS50110">
    <property type="entry name" value="RESPONSE_REGULATORY"/>
    <property type="match status" value="1"/>
</dbReference>
<proteinExistence type="predicted"/>
<feature type="domain" description="Response regulatory" evidence="3">
    <location>
        <begin position="4"/>
        <end position="121"/>
    </location>
</feature>
<dbReference type="PANTHER" id="PTHR44591:SF23">
    <property type="entry name" value="CHEY SUBFAMILY"/>
    <property type="match status" value="1"/>
</dbReference>
<evidence type="ECO:0000313" key="4">
    <source>
        <dbReference type="EMBL" id="QPJ64782.1"/>
    </source>
</evidence>
<dbReference type="InterPro" id="IPR001789">
    <property type="entry name" value="Sig_transdc_resp-reg_receiver"/>
</dbReference>
<dbReference type="InterPro" id="IPR050595">
    <property type="entry name" value="Bact_response_regulator"/>
</dbReference>
<dbReference type="InterPro" id="IPR011006">
    <property type="entry name" value="CheY-like_superfamily"/>
</dbReference>
<protein>
    <submittedName>
        <fullName evidence="4">Response regulator</fullName>
    </submittedName>
</protein>
<dbReference type="EMBL" id="CP048620">
    <property type="protein sequence ID" value="QPJ64782.1"/>
    <property type="molecule type" value="Genomic_DNA"/>
</dbReference>
<organism evidence="4 5">
    <name type="scientific">Candidatus Nitrohelix vancouverensis</name>
    <dbReference type="NCBI Taxonomy" id="2705534"/>
    <lineage>
        <taxon>Bacteria</taxon>
        <taxon>Pseudomonadati</taxon>
        <taxon>Nitrospinota/Tectimicrobiota group</taxon>
        <taxon>Nitrospinota</taxon>
        <taxon>Nitrospinia</taxon>
        <taxon>Nitrospinales</taxon>
        <taxon>Nitrospinaceae</taxon>
        <taxon>Candidatus Nitrohelix</taxon>
    </lineage>
</organism>
<dbReference type="KEGG" id="nva:G3M78_05015"/>
<dbReference type="SMART" id="SM00448">
    <property type="entry name" value="REC"/>
    <property type="match status" value="1"/>
</dbReference>
<sequence length="123" mass="13819">MKPKVLYVEDNKANLDLVKAIFRRRPELELISATDATVGIEMAQDQLPSLILMDINLPGMNGMDAFQRLREIQETQDIPVIALSANAMRSDIQACLDMGFAAYITKPIQIKEFLDKLDSILKP</sequence>
<dbReference type="Pfam" id="PF00072">
    <property type="entry name" value="Response_reg"/>
    <property type="match status" value="1"/>
</dbReference>
<keyword evidence="1 2" id="KW-0597">Phosphoprotein</keyword>
<dbReference type="PANTHER" id="PTHR44591">
    <property type="entry name" value="STRESS RESPONSE REGULATOR PROTEIN 1"/>
    <property type="match status" value="1"/>
</dbReference>
<reference evidence="5" key="1">
    <citation type="submission" date="2020-02" db="EMBL/GenBank/DDBJ databases">
        <title>Genomic and physiological characterization of two novel Nitrospinaceae genera.</title>
        <authorList>
            <person name="Mueller A.J."/>
            <person name="Jung M.-Y."/>
            <person name="Strachan C.R."/>
            <person name="Herbold C.W."/>
            <person name="Kirkegaard R.H."/>
            <person name="Daims H."/>
        </authorList>
    </citation>
    <scope>NUCLEOTIDE SEQUENCE [LARGE SCALE GENOMIC DNA]</scope>
</reference>
<dbReference type="SUPFAM" id="SSF52172">
    <property type="entry name" value="CheY-like"/>
    <property type="match status" value="1"/>
</dbReference>
<dbReference type="AlphaFoldDB" id="A0A7T0C1F5"/>
<dbReference type="Gene3D" id="3.40.50.2300">
    <property type="match status" value="1"/>
</dbReference>
<dbReference type="GO" id="GO:0000160">
    <property type="term" value="P:phosphorelay signal transduction system"/>
    <property type="evidence" value="ECO:0007669"/>
    <property type="project" value="InterPro"/>
</dbReference>
<evidence type="ECO:0000256" key="2">
    <source>
        <dbReference type="PROSITE-ProRule" id="PRU00169"/>
    </source>
</evidence>
<accession>A0A7T0C1F5</accession>
<gene>
    <name evidence="4" type="ORF">G3M78_05015</name>
</gene>
<dbReference type="Proteomes" id="UP000594464">
    <property type="component" value="Chromosome"/>
</dbReference>
<evidence type="ECO:0000256" key="1">
    <source>
        <dbReference type="ARBA" id="ARBA00022553"/>
    </source>
</evidence>
<name>A0A7T0C1F5_9BACT</name>
<evidence type="ECO:0000259" key="3">
    <source>
        <dbReference type="PROSITE" id="PS50110"/>
    </source>
</evidence>
<evidence type="ECO:0000313" key="5">
    <source>
        <dbReference type="Proteomes" id="UP000594464"/>
    </source>
</evidence>
<feature type="modified residue" description="4-aspartylphosphate" evidence="2">
    <location>
        <position position="54"/>
    </location>
</feature>